<proteinExistence type="inferred from homology"/>
<dbReference type="PANTHER" id="PTHR13026:SF0">
    <property type="entry name" value="RIBOSOMAL RNA PROCESSING 1B"/>
    <property type="match status" value="1"/>
</dbReference>
<gene>
    <name evidence="6" type="ORF">LPLAT_LOCUS8937</name>
</gene>
<dbReference type="AlphaFoldDB" id="A0AAV2NTL7"/>
<keyword evidence="4" id="KW-0539">Nucleus</keyword>
<name>A0AAV2NTL7_9HYME</name>
<evidence type="ECO:0008006" key="8">
    <source>
        <dbReference type="Google" id="ProtNLM"/>
    </source>
</evidence>
<evidence type="ECO:0000313" key="7">
    <source>
        <dbReference type="Proteomes" id="UP001497644"/>
    </source>
</evidence>
<comment type="subcellular location">
    <subcellularLocation>
        <location evidence="1">Nucleus</location>
    </subcellularLocation>
</comment>
<dbReference type="InterPro" id="IPR010301">
    <property type="entry name" value="RRP1"/>
</dbReference>
<dbReference type="GO" id="GO:0005634">
    <property type="term" value="C:nucleus"/>
    <property type="evidence" value="ECO:0007669"/>
    <property type="project" value="UniProtKB-SubCell"/>
</dbReference>
<keyword evidence="5" id="KW-0175">Coiled coil</keyword>
<keyword evidence="3" id="KW-0698">rRNA processing</keyword>
<feature type="coiled-coil region" evidence="5">
    <location>
        <begin position="264"/>
        <end position="291"/>
    </location>
</feature>
<evidence type="ECO:0000256" key="4">
    <source>
        <dbReference type="ARBA" id="ARBA00023242"/>
    </source>
</evidence>
<evidence type="ECO:0000256" key="5">
    <source>
        <dbReference type="SAM" id="Coils"/>
    </source>
</evidence>
<evidence type="ECO:0000256" key="3">
    <source>
        <dbReference type="ARBA" id="ARBA00022552"/>
    </source>
</evidence>
<evidence type="ECO:0000256" key="1">
    <source>
        <dbReference type="ARBA" id="ARBA00004123"/>
    </source>
</evidence>
<dbReference type="GO" id="GO:0006364">
    <property type="term" value="P:rRNA processing"/>
    <property type="evidence" value="ECO:0007669"/>
    <property type="project" value="UniProtKB-KW"/>
</dbReference>
<keyword evidence="7" id="KW-1185">Reference proteome</keyword>
<dbReference type="EMBL" id="OZ034827">
    <property type="protein sequence ID" value="CAL1683149.1"/>
    <property type="molecule type" value="Genomic_DNA"/>
</dbReference>
<evidence type="ECO:0000256" key="2">
    <source>
        <dbReference type="ARBA" id="ARBA00006374"/>
    </source>
</evidence>
<organism evidence="6 7">
    <name type="scientific">Lasius platythorax</name>
    <dbReference type="NCBI Taxonomy" id="488582"/>
    <lineage>
        <taxon>Eukaryota</taxon>
        <taxon>Metazoa</taxon>
        <taxon>Ecdysozoa</taxon>
        <taxon>Arthropoda</taxon>
        <taxon>Hexapoda</taxon>
        <taxon>Insecta</taxon>
        <taxon>Pterygota</taxon>
        <taxon>Neoptera</taxon>
        <taxon>Endopterygota</taxon>
        <taxon>Hymenoptera</taxon>
        <taxon>Apocrita</taxon>
        <taxon>Aculeata</taxon>
        <taxon>Formicoidea</taxon>
        <taxon>Formicidae</taxon>
        <taxon>Formicinae</taxon>
        <taxon>Lasius</taxon>
        <taxon>Lasius</taxon>
    </lineage>
</organism>
<dbReference type="Proteomes" id="UP001497644">
    <property type="component" value="Chromosome 4"/>
</dbReference>
<reference evidence="6" key="1">
    <citation type="submission" date="2024-04" db="EMBL/GenBank/DDBJ databases">
        <authorList>
            <consortium name="Molecular Ecology Group"/>
        </authorList>
    </citation>
    <scope>NUCLEOTIDE SEQUENCE</scope>
</reference>
<dbReference type="Pfam" id="PF05997">
    <property type="entry name" value="Nop52"/>
    <property type="match status" value="1"/>
</dbReference>
<sequence>MKTLKIKNKMRPIDAKKGEIKKSLLIAQEIKMARLLTNNDKRIRDKVLKRLKKWLTVRSQSSFAFTKTDFMSLWKGLFYCMWLSDKMLVQEELAESLSKLVHCFNSKDNILLYTSCALKTLAIEWFGIDQYRLDKFLMLVRRILRQTFVVCKDKSWNIKLVTQLSQMFLQVFLHPKTGLGFNLHMTEIYLEELAKVSNGNIPENVVHEFIKPFVTYLMTTDDERQMKHIMQHVFRYLIFQSDVGLDYMEKFLAWKRAGFPCARVDNMEKIEEDTEENIDNESDQLLESEIQNKIEKPLDPRAGRVDVELPQIPFNAAKIVEMLSEHQFHPSSKAKSRRQLSRLLQEFRELSEGRMPLGIKKVRKSNLQKRDSRKNSRKATLRLIQFEKKLFSDNINKRQKRKRNGDAVASDTSLELNSITDTIDSKSESIDTTMIMNDNLQDTDADIVPPKKRKRNLTCDKLDNKQIIIEDEEKLKTKAHKKFNKTKKIKLSQIDDTLITDNNVKCKPEKTVFHEKHKDQYTFISPVSKKNSFKEGVKTRSKKSLVKETMSEKNVMHNDQGMLLKDELSNQKKKQTNLNNSLGKKKVVFSLLRNTAQHTSEYLQQVRKSPAIPFDAKKKPLVSVLKMSPISSPLNPFYKKNI</sequence>
<dbReference type="PANTHER" id="PTHR13026">
    <property type="entry name" value="NNP-1 PROTEIN NOVEL NUCLEAR PROTEIN 1 NOP52"/>
    <property type="match status" value="1"/>
</dbReference>
<comment type="similarity">
    <text evidence="2">Belongs to the RRP1 family.</text>
</comment>
<accession>A0AAV2NTL7</accession>
<dbReference type="GO" id="GO:0030688">
    <property type="term" value="C:preribosome, small subunit precursor"/>
    <property type="evidence" value="ECO:0007669"/>
    <property type="project" value="InterPro"/>
</dbReference>
<protein>
    <recommendedName>
        <fullName evidence="8">Ribosomal RNA processing protein 1 homolog</fullName>
    </recommendedName>
</protein>
<evidence type="ECO:0000313" key="6">
    <source>
        <dbReference type="EMBL" id="CAL1683149.1"/>
    </source>
</evidence>